<organism evidence="3 4">
    <name type="scientific">Mycena albidolilacea</name>
    <dbReference type="NCBI Taxonomy" id="1033008"/>
    <lineage>
        <taxon>Eukaryota</taxon>
        <taxon>Fungi</taxon>
        <taxon>Dikarya</taxon>
        <taxon>Basidiomycota</taxon>
        <taxon>Agaricomycotina</taxon>
        <taxon>Agaricomycetes</taxon>
        <taxon>Agaricomycetidae</taxon>
        <taxon>Agaricales</taxon>
        <taxon>Marasmiineae</taxon>
        <taxon>Mycenaceae</taxon>
        <taxon>Mycena</taxon>
    </lineage>
</organism>
<accession>A0AAD7F5T7</accession>
<evidence type="ECO:0000259" key="1">
    <source>
        <dbReference type="Pfam" id="PF14231"/>
    </source>
</evidence>
<dbReference type="AlphaFoldDB" id="A0AAD7F5T7"/>
<dbReference type="Gene3D" id="2.40.128.580">
    <property type="entry name" value="GXWXG domain"/>
    <property type="match status" value="1"/>
</dbReference>
<feature type="domain" description="GXWXG" evidence="1">
    <location>
        <begin position="26"/>
        <end position="82"/>
    </location>
</feature>
<dbReference type="InterPro" id="IPR025568">
    <property type="entry name" value="DUF4334"/>
</dbReference>
<reference evidence="3" key="1">
    <citation type="submission" date="2023-03" db="EMBL/GenBank/DDBJ databases">
        <title>Massive genome expansion in bonnet fungi (Mycena s.s.) driven by repeated elements and novel gene families across ecological guilds.</title>
        <authorList>
            <consortium name="Lawrence Berkeley National Laboratory"/>
            <person name="Harder C.B."/>
            <person name="Miyauchi S."/>
            <person name="Viragh M."/>
            <person name="Kuo A."/>
            <person name="Thoen E."/>
            <person name="Andreopoulos B."/>
            <person name="Lu D."/>
            <person name="Skrede I."/>
            <person name="Drula E."/>
            <person name="Henrissat B."/>
            <person name="Morin E."/>
            <person name="Kohler A."/>
            <person name="Barry K."/>
            <person name="LaButti K."/>
            <person name="Morin E."/>
            <person name="Salamov A."/>
            <person name="Lipzen A."/>
            <person name="Mereny Z."/>
            <person name="Hegedus B."/>
            <person name="Baldrian P."/>
            <person name="Stursova M."/>
            <person name="Weitz H."/>
            <person name="Taylor A."/>
            <person name="Grigoriev I.V."/>
            <person name="Nagy L.G."/>
            <person name="Martin F."/>
            <person name="Kauserud H."/>
        </authorList>
    </citation>
    <scope>NUCLEOTIDE SEQUENCE</scope>
    <source>
        <strain evidence="3">CBHHK002</strain>
    </source>
</reference>
<dbReference type="EMBL" id="JARIHO010000002">
    <property type="protein sequence ID" value="KAJ7367296.1"/>
    <property type="molecule type" value="Genomic_DNA"/>
</dbReference>
<evidence type="ECO:0000313" key="4">
    <source>
        <dbReference type="Proteomes" id="UP001218218"/>
    </source>
</evidence>
<gene>
    <name evidence="3" type="ORF">DFH08DRAFT_798101</name>
</gene>
<comment type="caution">
    <text evidence="3">The sequence shown here is derived from an EMBL/GenBank/DDBJ whole genome shotgun (WGS) entry which is preliminary data.</text>
</comment>
<dbReference type="Proteomes" id="UP001218218">
    <property type="component" value="Unassembled WGS sequence"/>
</dbReference>
<dbReference type="InterPro" id="IPR025951">
    <property type="entry name" value="GXWXG_dom"/>
</dbReference>
<name>A0AAD7F5T7_9AGAR</name>
<evidence type="ECO:0000259" key="2">
    <source>
        <dbReference type="Pfam" id="PF14232"/>
    </source>
</evidence>
<feature type="domain" description="DUF4334" evidence="2">
    <location>
        <begin position="92"/>
        <end position="147"/>
    </location>
</feature>
<protein>
    <submittedName>
        <fullName evidence="3">GXWXG protein-domain-containing protein</fullName>
    </submittedName>
</protein>
<dbReference type="Pfam" id="PF14231">
    <property type="entry name" value="GXWXG"/>
    <property type="match status" value="1"/>
</dbReference>
<proteinExistence type="predicted"/>
<dbReference type="Pfam" id="PF14232">
    <property type="entry name" value="DUF4334"/>
    <property type="match status" value="1"/>
</dbReference>
<sequence length="155" mass="17343">MSSPEQAYLDLLKAGGKTSEDVATKIFDQLKPIEPPFLIGEWEGGDFDTGHPTTEALKAIKWRGKNFHSEEDVEPIIVSGEGGKRTALVEYGRGRVREVKFRGVVSASLVYDDRPIIDQFRYVNENTVAGMMDVKGAPPGYHFHLIRYHAIHSKL</sequence>
<keyword evidence="4" id="KW-1185">Reference proteome</keyword>
<evidence type="ECO:0000313" key="3">
    <source>
        <dbReference type="EMBL" id="KAJ7367296.1"/>
    </source>
</evidence>